<reference evidence="6" key="2">
    <citation type="submission" date="2022-09" db="EMBL/GenBank/DDBJ databases">
        <authorList>
            <person name="Sun Q."/>
            <person name="Ohkuma M."/>
        </authorList>
    </citation>
    <scope>NUCLEOTIDE SEQUENCE</scope>
    <source>
        <strain evidence="6">JCM 13583</strain>
    </source>
</reference>
<accession>A0AA37F9J8</accession>
<keyword evidence="4 6" id="KW-0067">ATP-binding</keyword>
<protein>
    <submittedName>
        <fullName evidence="6">Multidrug ABC transporter ATP-binding protein</fullName>
    </submittedName>
</protein>
<name>A0AA37F9J8_9ARCH</name>
<evidence type="ECO:0000259" key="5">
    <source>
        <dbReference type="PROSITE" id="PS50893"/>
    </source>
</evidence>
<dbReference type="PANTHER" id="PTHR42711">
    <property type="entry name" value="ABC TRANSPORTER ATP-BINDING PROTEIN"/>
    <property type="match status" value="1"/>
</dbReference>
<dbReference type="EMBL" id="BMNY01000001">
    <property type="protein sequence ID" value="GGM69873.1"/>
    <property type="molecule type" value="Genomic_DNA"/>
</dbReference>
<organism evidence="6 7">
    <name type="scientific">Thermogymnomonas acidicola</name>
    <dbReference type="NCBI Taxonomy" id="399579"/>
    <lineage>
        <taxon>Archaea</taxon>
        <taxon>Methanobacteriati</taxon>
        <taxon>Thermoplasmatota</taxon>
        <taxon>Thermoplasmata</taxon>
        <taxon>Thermoplasmatales</taxon>
        <taxon>Thermogymnomonas</taxon>
    </lineage>
</organism>
<dbReference type="GO" id="GO:0005524">
    <property type="term" value="F:ATP binding"/>
    <property type="evidence" value="ECO:0007669"/>
    <property type="project" value="UniProtKB-KW"/>
</dbReference>
<evidence type="ECO:0000256" key="1">
    <source>
        <dbReference type="ARBA" id="ARBA00005417"/>
    </source>
</evidence>
<dbReference type="AlphaFoldDB" id="A0AA37F9J8"/>
<dbReference type="InterPro" id="IPR003439">
    <property type="entry name" value="ABC_transporter-like_ATP-bd"/>
</dbReference>
<evidence type="ECO:0000256" key="3">
    <source>
        <dbReference type="ARBA" id="ARBA00022741"/>
    </source>
</evidence>
<keyword evidence="3" id="KW-0547">Nucleotide-binding</keyword>
<gene>
    <name evidence="6" type="ORF">GCM10007108_04920</name>
</gene>
<evidence type="ECO:0000313" key="7">
    <source>
        <dbReference type="Proteomes" id="UP000632195"/>
    </source>
</evidence>
<evidence type="ECO:0000256" key="4">
    <source>
        <dbReference type="ARBA" id="ARBA00022840"/>
    </source>
</evidence>
<dbReference type="RefSeq" id="WP_188680010.1">
    <property type="nucleotide sequence ID" value="NZ_BMNY01000001.1"/>
</dbReference>
<dbReference type="InterPro" id="IPR003593">
    <property type="entry name" value="AAA+_ATPase"/>
</dbReference>
<dbReference type="Proteomes" id="UP000632195">
    <property type="component" value="Unassembled WGS sequence"/>
</dbReference>
<dbReference type="SUPFAM" id="SSF52540">
    <property type="entry name" value="P-loop containing nucleoside triphosphate hydrolases"/>
    <property type="match status" value="1"/>
</dbReference>
<dbReference type="Pfam" id="PF00005">
    <property type="entry name" value="ABC_tran"/>
    <property type="match status" value="1"/>
</dbReference>
<comment type="similarity">
    <text evidence="1">Belongs to the ABC transporter superfamily.</text>
</comment>
<keyword evidence="2" id="KW-0813">Transport</keyword>
<dbReference type="PANTHER" id="PTHR42711:SF5">
    <property type="entry name" value="ABC TRANSPORTER ATP-BINDING PROTEIN NATA"/>
    <property type="match status" value="1"/>
</dbReference>
<dbReference type="InterPro" id="IPR050763">
    <property type="entry name" value="ABC_transporter_ATP-binding"/>
</dbReference>
<dbReference type="SMART" id="SM00382">
    <property type="entry name" value="AAA"/>
    <property type="match status" value="1"/>
</dbReference>
<evidence type="ECO:0000256" key="2">
    <source>
        <dbReference type="ARBA" id="ARBA00022448"/>
    </source>
</evidence>
<dbReference type="PROSITE" id="PS00211">
    <property type="entry name" value="ABC_TRANSPORTER_1"/>
    <property type="match status" value="1"/>
</dbReference>
<feature type="domain" description="ABC transporter" evidence="5">
    <location>
        <begin position="2"/>
        <end position="229"/>
    </location>
</feature>
<keyword evidence="7" id="KW-1185">Reference proteome</keyword>
<dbReference type="PROSITE" id="PS50893">
    <property type="entry name" value="ABC_TRANSPORTER_2"/>
    <property type="match status" value="1"/>
</dbReference>
<dbReference type="Gene3D" id="3.40.50.300">
    <property type="entry name" value="P-loop containing nucleotide triphosphate hydrolases"/>
    <property type="match status" value="1"/>
</dbReference>
<sequence length="280" mass="30649">MIKIIDLEKRYRDGPHALKGINLELEDGVTSIIGRNGAGKTTLIRILSTQLEPTSGTALINGLDILKDTQEVRRNVVSIPQESGPIGILTPVELVKLFLVGRGMSFHDAHVLALKTLDQLGLREFRNAPSDTLSGGMKRKIFVAMALAANVDTVFLDEPTTGLDPLSRIEVWSAVRELDGNVILTTHYMEEAQELSRKVVLIDNGTVLEKGTVQDLLSKFRGKIRVECSFDPGGPSMRIGNMFIGYAPRSEAESYIDRGCTVKAITLDDLFLAHGVLVEP</sequence>
<dbReference type="GO" id="GO:0016887">
    <property type="term" value="F:ATP hydrolysis activity"/>
    <property type="evidence" value="ECO:0007669"/>
    <property type="project" value="InterPro"/>
</dbReference>
<proteinExistence type="inferred from homology"/>
<comment type="caution">
    <text evidence="6">The sequence shown here is derived from an EMBL/GenBank/DDBJ whole genome shotgun (WGS) entry which is preliminary data.</text>
</comment>
<evidence type="ECO:0000313" key="6">
    <source>
        <dbReference type="EMBL" id="GGM69873.1"/>
    </source>
</evidence>
<dbReference type="InterPro" id="IPR027417">
    <property type="entry name" value="P-loop_NTPase"/>
</dbReference>
<dbReference type="InterPro" id="IPR017871">
    <property type="entry name" value="ABC_transporter-like_CS"/>
</dbReference>
<reference evidence="6" key="1">
    <citation type="journal article" date="2014" name="Int. J. Syst. Evol. Microbiol.">
        <title>Complete genome sequence of Corynebacterium casei LMG S-19264T (=DSM 44701T), isolated from a smear-ripened cheese.</title>
        <authorList>
            <consortium name="US DOE Joint Genome Institute (JGI-PGF)"/>
            <person name="Walter F."/>
            <person name="Albersmeier A."/>
            <person name="Kalinowski J."/>
            <person name="Ruckert C."/>
        </authorList>
    </citation>
    <scope>NUCLEOTIDE SEQUENCE</scope>
    <source>
        <strain evidence="6">JCM 13583</strain>
    </source>
</reference>